<feature type="binding site" evidence="6">
    <location>
        <begin position="218"/>
        <end position="223"/>
    </location>
    <ligand>
        <name>NAD(+)</name>
        <dbReference type="ChEBI" id="CHEBI:57540"/>
    </ligand>
</feature>
<dbReference type="InterPro" id="IPR006097">
    <property type="entry name" value="Glu/Leu/Phe/Val/Trp_DH_dimer"/>
</dbReference>
<dbReference type="InterPro" id="IPR006096">
    <property type="entry name" value="Glu/Leu/Phe/Val/Trp_DH_C"/>
</dbReference>
<feature type="active site" description="Proton donor/acceptor" evidence="5">
    <location>
        <position position="118"/>
    </location>
</feature>
<dbReference type="GO" id="GO:0016639">
    <property type="term" value="F:oxidoreductase activity, acting on the CH-NH2 group of donors, NAD or NADP as acceptor"/>
    <property type="evidence" value="ECO:0007669"/>
    <property type="project" value="InterPro"/>
</dbReference>
<dbReference type="AlphaFoldDB" id="W4SLX5"/>
<dbReference type="PRINTS" id="PR00082">
    <property type="entry name" value="GLFDHDRGNASE"/>
</dbReference>
<evidence type="ECO:0000259" key="8">
    <source>
        <dbReference type="SMART" id="SM00839"/>
    </source>
</evidence>
<dbReference type="InterPro" id="IPR046346">
    <property type="entry name" value="Aminoacid_DH-like_N_sf"/>
</dbReference>
<reference evidence="9 10" key="1">
    <citation type="submission" date="2014-01" db="EMBL/GenBank/DDBJ databases">
        <title>Genome sequence and analysis of Xanthomonas arboricola pv. pruni.</title>
        <authorList>
            <person name="Fujikawa T."/>
            <person name="Nakazono-Nagaoka E."/>
        </authorList>
    </citation>
    <scope>NUCLEOTIDE SEQUENCE [LARGE SCALE GENOMIC DNA]</scope>
    <source>
        <strain evidence="10">MAFF 301420</strain>
    </source>
</reference>
<evidence type="ECO:0000256" key="7">
    <source>
        <dbReference type="RuleBase" id="RU004417"/>
    </source>
</evidence>
<dbReference type="PIRSF" id="PIRSF000188">
    <property type="entry name" value="Phe_leu_dh"/>
    <property type="match status" value="1"/>
</dbReference>
<evidence type="ECO:0000313" key="10">
    <source>
        <dbReference type="Proteomes" id="UP000019084"/>
    </source>
</evidence>
<dbReference type="Gene3D" id="3.40.50.720">
    <property type="entry name" value="NAD(P)-binding Rossmann-like Domain"/>
    <property type="match status" value="1"/>
</dbReference>
<evidence type="ECO:0000256" key="2">
    <source>
        <dbReference type="ARBA" id="ARBA00006382"/>
    </source>
</evidence>
<gene>
    <name evidence="9" type="primary">leu</name>
    <name evidence="9" type="ORF">XPR_3594</name>
</gene>
<accession>W4SLX5</accession>
<evidence type="ECO:0000256" key="6">
    <source>
        <dbReference type="PIRSR" id="PIRSR000188-2"/>
    </source>
</evidence>
<dbReference type="PROSITE" id="PS00074">
    <property type="entry name" value="GLFV_DEHYDROGENASE"/>
    <property type="match status" value="1"/>
</dbReference>
<dbReference type="FunFam" id="3.40.50.10860:FF:000010">
    <property type="entry name" value="Leucine dehydrogenase"/>
    <property type="match status" value="1"/>
</dbReference>
<dbReference type="InterPro" id="IPR016211">
    <property type="entry name" value="Glu/Phe/Leu/Val/Trp_DH_bac/arc"/>
</dbReference>
<protein>
    <submittedName>
        <fullName evidence="9">Leucine dehydrogenase</fullName>
    </submittedName>
</protein>
<dbReference type="SMART" id="SM00839">
    <property type="entry name" value="ELFV_dehydrog"/>
    <property type="match status" value="1"/>
</dbReference>
<keyword evidence="4 6" id="KW-0520">NAD</keyword>
<proteinExistence type="inferred from homology"/>
<dbReference type="PANTHER" id="PTHR42722:SF1">
    <property type="entry name" value="VALINE DEHYDROGENASE"/>
    <property type="match status" value="1"/>
</dbReference>
<dbReference type="GO" id="GO:0000166">
    <property type="term" value="F:nucleotide binding"/>
    <property type="evidence" value="ECO:0007669"/>
    <property type="project" value="UniProtKB-KW"/>
</dbReference>
<name>W4SLX5_9XANT</name>
<dbReference type="GO" id="GO:0006520">
    <property type="term" value="P:amino acid metabolic process"/>
    <property type="evidence" value="ECO:0007669"/>
    <property type="project" value="InterPro"/>
</dbReference>
<sequence length="405" mass="44000">MLQRDVIGQGLQTSRFCFPLHGFRPGLREGTSRSPAEPSMLFDTLDTTGHEQVIFCHNRDAGLKAIIALHSTRLGPALGGVRMRPYPNSEAALDDALRLSRTMTYKNALAGLNVGGGKAVIIGDPKSDKSEVLFRAFGRFVDTLGGRYITSEDVGTDVNDMEQIYLESEYVTGVHQVHRGSGDPAPFTAYGALQALMASLNRRLGHEEVGKTSIAIQGLGHIGMELVKLLKERGAKLYVADLNPALVDRAVAEYGAEAVSIEEIYQVPADVFAPCALEGAINEDTLPRLKAKIICGTANNQLASAAIGEELHKRGILYAPDYVVNAGGVMNVSLEIDGYNRERAMRLIRSIYHNLEKVFDLSSRLGVAPQQAADQIAEARIEAISKLKLPLGRTAPRFLHKLRGE</sequence>
<dbReference type="SUPFAM" id="SSF53223">
    <property type="entry name" value="Aminoacid dehydrogenase-like, N-terminal domain"/>
    <property type="match status" value="1"/>
</dbReference>
<dbReference type="Gene3D" id="3.40.50.10860">
    <property type="entry name" value="Leucine Dehydrogenase, chain A, domain 1"/>
    <property type="match status" value="1"/>
</dbReference>
<organism evidence="9 10">
    <name type="scientific">Xanthomonas arboricola pv. pruni MAFF 301420</name>
    <dbReference type="NCBI Taxonomy" id="1418095"/>
    <lineage>
        <taxon>Bacteria</taxon>
        <taxon>Pseudomonadati</taxon>
        <taxon>Pseudomonadota</taxon>
        <taxon>Gammaproteobacteria</taxon>
        <taxon>Lysobacterales</taxon>
        <taxon>Lysobacteraceae</taxon>
        <taxon>Xanthomonas</taxon>
    </lineage>
</organism>
<dbReference type="InterPro" id="IPR033524">
    <property type="entry name" value="Glu/Leu/Phe/Val_DH_AS"/>
</dbReference>
<dbReference type="PANTHER" id="PTHR42722">
    <property type="entry name" value="LEUCINE DEHYDROGENASE"/>
    <property type="match status" value="1"/>
</dbReference>
<dbReference type="InterPro" id="IPR036291">
    <property type="entry name" value="NAD(P)-bd_dom_sf"/>
</dbReference>
<evidence type="ECO:0000256" key="5">
    <source>
        <dbReference type="PIRSR" id="PIRSR000188-1"/>
    </source>
</evidence>
<dbReference type="Pfam" id="PF00208">
    <property type="entry name" value="ELFV_dehydrog"/>
    <property type="match status" value="1"/>
</dbReference>
<dbReference type="InterPro" id="IPR006095">
    <property type="entry name" value="Glu/Leu/Phe/Val/Trp_DH"/>
</dbReference>
<comment type="similarity">
    <text evidence="2 7">Belongs to the Glu/Leu/Phe/Val dehydrogenases family.</text>
</comment>
<keyword evidence="3 7" id="KW-0560">Oxidoreductase</keyword>
<dbReference type="Pfam" id="PF02812">
    <property type="entry name" value="ELFV_dehydrog_N"/>
    <property type="match status" value="1"/>
</dbReference>
<evidence type="ECO:0000256" key="3">
    <source>
        <dbReference type="ARBA" id="ARBA00023002"/>
    </source>
</evidence>
<dbReference type="Proteomes" id="UP000019084">
    <property type="component" value="Unassembled WGS sequence"/>
</dbReference>
<evidence type="ECO:0000256" key="1">
    <source>
        <dbReference type="ARBA" id="ARBA00003868"/>
    </source>
</evidence>
<dbReference type="SUPFAM" id="SSF51735">
    <property type="entry name" value="NAD(P)-binding Rossmann-fold domains"/>
    <property type="match status" value="1"/>
</dbReference>
<feature type="domain" description="Glutamate/phenylalanine/leucine/valine/L-tryptophan dehydrogenase C-terminal" evidence="8">
    <location>
        <begin position="182"/>
        <end position="389"/>
    </location>
</feature>
<dbReference type="EMBL" id="BAVC01000287">
    <property type="protein sequence ID" value="GAE56959.1"/>
    <property type="molecule type" value="Genomic_DNA"/>
</dbReference>
<keyword evidence="6" id="KW-0547">Nucleotide-binding</keyword>
<comment type="function">
    <text evidence="1">Catalyzes the reversible oxidative deamination of glutamate to alpha-ketoglutarate and ammonia.</text>
</comment>
<comment type="caution">
    <text evidence="9">The sequence shown here is derived from an EMBL/GenBank/DDBJ whole genome shotgun (WGS) entry which is preliminary data.</text>
</comment>
<evidence type="ECO:0000256" key="4">
    <source>
        <dbReference type="ARBA" id="ARBA00023027"/>
    </source>
</evidence>
<dbReference type="CDD" id="cd01075">
    <property type="entry name" value="NAD_bind_Leu_Phe_Val_DH"/>
    <property type="match status" value="1"/>
</dbReference>
<evidence type="ECO:0000313" key="9">
    <source>
        <dbReference type="EMBL" id="GAE56959.1"/>
    </source>
</evidence>